<dbReference type="GO" id="GO:0005524">
    <property type="term" value="F:ATP binding"/>
    <property type="evidence" value="ECO:0007669"/>
    <property type="project" value="UniProtKB-KW"/>
</dbReference>
<evidence type="ECO:0000256" key="1">
    <source>
        <dbReference type="ARBA" id="ARBA00022527"/>
    </source>
</evidence>
<dbReference type="SUPFAM" id="SSF56112">
    <property type="entry name" value="Protein kinase-like (PK-like)"/>
    <property type="match status" value="1"/>
</dbReference>
<dbReference type="Pfam" id="PF02816">
    <property type="entry name" value="Alpha_kinase"/>
    <property type="match status" value="1"/>
</dbReference>
<dbReference type="PANTHER" id="PTHR45992">
    <property type="entry name" value="EUKARYOTIC ELONGATION FACTOR 2 KINASE-RELATED"/>
    <property type="match status" value="1"/>
</dbReference>
<dbReference type="OrthoDB" id="2915404at2759"/>
<keyword evidence="4" id="KW-0418">Kinase</keyword>
<evidence type="ECO:0000256" key="4">
    <source>
        <dbReference type="ARBA" id="ARBA00022777"/>
    </source>
</evidence>
<dbReference type="Proteomes" id="UP000310158">
    <property type="component" value="Unassembled WGS sequence"/>
</dbReference>
<evidence type="ECO:0000256" key="2">
    <source>
        <dbReference type="ARBA" id="ARBA00022679"/>
    </source>
</evidence>
<proteinExistence type="predicted"/>
<protein>
    <recommendedName>
        <fullName evidence="7">Alpha-type protein kinase domain-containing protein</fullName>
    </recommendedName>
</protein>
<keyword evidence="2" id="KW-0808">Transferase</keyword>
<comment type="caution">
    <text evidence="8">The sequence shown here is derived from an EMBL/GenBank/DDBJ whole genome shotgun (WGS) entry which is preliminary data.</text>
</comment>
<feature type="compositionally biased region" description="Low complexity" evidence="6">
    <location>
        <begin position="1"/>
        <end position="16"/>
    </location>
</feature>
<sequence>MADSEAQQASSQSTDTECGDCGQNFPGRESRGLCLKCLKLRGLDRTSEEYKMILGWPQCDICGMTRPNLPLATEGIQTCKSARCLNQVNQKDPLASASSAPHQPATPDIPLIARPPIPETLKLQHPQMNANGALTSEALLQLERGGGISGEQQLTVAWQVRLSSSPKTIHAALGNNAQKWATSVYLTDIKASIVKHINIEWTRDHDIPLVEYGFCLFHTYCVVIDVLSSDEVTFRFPDNKTLMPDTSTMTLGQFFSYYSHPSRQQIYLANVPTVWKKLDKKRLVCFEMYVSISLVHWKKRTDPDQTEVQGSTDFIESTLGHMSRMGRKRKRITNNEGESELPRIQHARIASSSMTSHFSGLITSVDGTTNFEDHQVDVKGYIRDALFAQGKMKSVFEFTPSSSVGAWFLAEFFKHAREIGVDVATNIEFAEAWLGQEKGVAPSVASGTASNEVEEWTWLVEKRRPESITRLSGTLVHPSSHRGRLNRTILAFAHFVYVHSHQTMVLADIQGTHCQIRGGIDGFVLFDPMTHTIDGWDISLLSVISERTHNDLLSRNSGVGDHGTEGINTFLRDHRCNKFCHDLGLGENGPSSVSSQTKEHDEDDLQEGRESGLEESEDLDLEK</sequence>
<feature type="compositionally biased region" description="Acidic residues" evidence="6">
    <location>
        <begin position="613"/>
        <end position="623"/>
    </location>
</feature>
<dbReference type="Gene3D" id="3.20.200.10">
    <property type="entry name" value="MHCK/EF2 kinase"/>
    <property type="match status" value="1"/>
</dbReference>
<feature type="region of interest" description="Disordered" evidence="6">
    <location>
        <begin position="1"/>
        <end position="21"/>
    </location>
</feature>
<dbReference type="PANTHER" id="PTHR45992:SF2">
    <property type="entry name" value="EUKARYOTIC ELONGATION FACTOR 2 KINASE"/>
    <property type="match status" value="1"/>
</dbReference>
<reference evidence="8 9" key="1">
    <citation type="submission" date="2019-02" db="EMBL/GenBank/DDBJ databases">
        <title>Genome sequencing of the rare red list fungi Bondarzewia mesenterica.</title>
        <authorList>
            <person name="Buettner E."/>
            <person name="Kellner H."/>
        </authorList>
    </citation>
    <scope>NUCLEOTIDE SEQUENCE [LARGE SCALE GENOMIC DNA]</scope>
    <source>
        <strain evidence="8 9">DSM 108281</strain>
    </source>
</reference>
<evidence type="ECO:0000256" key="6">
    <source>
        <dbReference type="SAM" id="MobiDB-lite"/>
    </source>
</evidence>
<keyword evidence="3" id="KW-0547">Nucleotide-binding</keyword>
<dbReference type="GO" id="GO:0004674">
    <property type="term" value="F:protein serine/threonine kinase activity"/>
    <property type="evidence" value="ECO:0007669"/>
    <property type="project" value="UniProtKB-KW"/>
</dbReference>
<keyword evidence="9" id="KW-1185">Reference proteome</keyword>
<evidence type="ECO:0000259" key="7">
    <source>
        <dbReference type="PROSITE" id="PS51158"/>
    </source>
</evidence>
<evidence type="ECO:0000313" key="8">
    <source>
        <dbReference type="EMBL" id="THH19576.1"/>
    </source>
</evidence>
<dbReference type="PROSITE" id="PS51158">
    <property type="entry name" value="ALPHA_KINASE"/>
    <property type="match status" value="1"/>
</dbReference>
<keyword evidence="5" id="KW-0067">ATP-binding</keyword>
<evidence type="ECO:0000256" key="5">
    <source>
        <dbReference type="ARBA" id="ARBA00022840"/>
    </source>
</evidence>
<dbReference type="SMART" id="SM00811">
    <property type="entry name" value="Alpha_kinase"/>
    <property type="match status" value="1"/>
</dbReference>
<keyword evidence="1" id="KW-0723">Serine/threonine-protein kinase</keyword>
<dbReference type="InterPro" id="IPR011009">
    <property type="entry name" value="Kinase-like_dom_sf"/>
</dbReference>
<gene>
    <name evidence="8" type="ORF">EW146_g1621</name>
</gene>
<accession>A0A4S4M350</accession>
<dbReference type="CDD" id="cd04515">
    <property type="entry name" value="Alpha_kinase"/>
    <property type="match status" value="1"/>
</dbReference>
<evidence type="ECO:0000313" key="9">
    <source>
        <dbReference type="Proteomes" id="UP000310158"/>
    </source>
</evidence>
<evidence type="ECO:0000256" key="3">
    <source>
        <dbReference type="ARBA" id="ARBA00022741"/>
    </source>
</evidence>
<organism evidence="8 9">
    <name type="scientific">Bondarzewia mesenterica</name>
    <dbReference type="NCBI Taxonomy" id="1095465"/>
    <lineage>
        <taxon>Eukaryota</taxon>
        <taxon>Fungi</taxon>
        <taxon>Dikarya</taxon>
        <taxon>Basidiomycota</taxon>
        <taxon>Agaricomycotina</taxon>
        <taxon>Agaricomycetes</taxon>
        <taxon>Russulales</taxon>
        <taxon>Bondarzewiaceae</taxon>
        <taxon>Bondarzewia</taxon>
    </lineage>
</organism>
<dbReference type="InterPro" id="IPR004166">
    <property type="entry name" value="a-kinase_dom"/>
</dbReference>
<dbReference type="InterPro" id="IPR051852">
    <property type="entry name" value="Alpha-type_PK"/>
</dbReference>
<dbReference type="GO" id="GO:1903013">
    <property type="term" value="P:response to differentiation-inducing factor 1"/>
    <property type="evidence" value="ECO:0007669"/>
    <property type="project" value="TreeGrafter"/>
</dbReference>
<dbReference type="EMBL" id="SGPL01000041">
    <property type="protein sequence ID" value="THH19576.1"/>
    <property type="molecule type" value="Genomic_DNA"/>
</dbReference>
<feature type="region of interest" description="Disordered" evidence="6">
    <location>
        <begin position="587"/>
        <end position="623"/>
    </location>
</feature>
<dbReference type="GO" id="GO:0031037">
    <property type="term" value="P:myosin II filament disassembly"/>
    <property type="evidence" value="ECO:0007669"/>
    <property type="project" value="TreeGrafter"/>
</dbReference>
<name>A0A4S4M350_9AGAM</name>
<dbReference type="AlphaFoldDB" id="A0A4S4M350"/>
<feature type="domain" description="Alpha-type protein kinase" evidence="7">
    <location>
        <begin position="328"/>
        <end position="588"/>
    </location>
</feature>